<dbReference type="RefSeq" id="WP_164509527.1">
    <property type="nucleotide sequence ID" value="NZ_JBHSSL010000009.1"/>
</dbReference>
<organism evidence="2 3">
    <name type="scientific">Loigolactobacillus jiayinensis</name>
    <dbReference type="NCBI Taxonomy" id="2486016"/>
    <lineage>
        <taxon>Bacteria</taxon>
        <taxon>Bacillati</taxon>
        <taxon>Bacillota</taxon>
        <taxon>Bacilli</taxon>
        <taxon>Lactobacillales</taxon>
        <taxon>Lactobacillaceae</taxon>
        <taxon>Loigolactobacillus</taxon>
    </lineage>
</organism>
<dbReference type="PANTHER" id="PTHR22916:SF71">
    <property type="entry name" value="GLYCOSYL TRANSFERASE"/>
    <property type="match status" value="1"/>
</dbReference>
<feature type="domain" description="Glycosyltransferase 2-like" evidence="1">
    <location>
        <begin position="7"/>
        <end position="121"/>
    </location>
</feature>
<dbReference type="Gene3D" id="3.90.550.10">
    <property type="entry name" value="Spore Coat Polysaccharide Biosynthesis Protein SpsA, Chain A"/>
    <property type="match status" value="1"/>
</dbReference>
<dbReference type="PANTHER" id="PTHR22916">
    <property type="entry name" value="GLYCOSYLTRANSFERASE"/>
    <property type="match status" value="1"/>
</dbReference>
<dbReference type="Pfam" id="PF00535">
    <property type="entry name" value="Glycos_transf_2"/>
    <property type="match status" value="1"/>
</dbReference>
<dbReference type="InterPro" id="IPR029044">
    <property type="entry name" value="Nucleotide-diphossugar_trans"/>
</dbReference>
<evidence type="ECO:0000313" key="2">
    <source>
        <dbReference type="EMBL" id="MFC6169233.1"/>
    </source>
</evidence>
<proteinExistence type="predicted"/>
<name>A0ABW1RBT9_9LACO</name>
<dbReference type="CDD" id="cd00761">
    <property type="entry name" value="Glyco_tranf_GTA_type"/>
    <property type="match status" value="1"/>
</dbReference>
<gene>
    <name evidence="2" type="ORF">ACFQGP_01350</name>
</gene>
<dbReference type="EMBL" id="JBHSSL010000009">
    <property type="protein sequence ID" value="MFC6169233.1"/>
    <property type="molecule type" value="Genomic_DNA"/>
</dbReference>
<evidence type="ECO:0000313" key="3">
    <source>
        <dbReference type="Proteomes" id="UP001596289"/>
    </source>
</evidence>
<dbReference type="Proteomes" id="UP001596289">
    <property type="component" value="Unassembled WGS sequence"/>
</dbReference>
<evidence type="ECO:0000259" key="1">
    <source>
        <dbReference type="Pfam" id="PF00535"/>
    </source>
</evidence>
<accession>A0ABW1RBT9</accession>
<reference evidence="3" key="1">
    <citation type="journal article" date="2019" name="Int. J. Syst. Evol. Microbiol.">
        <title>The Global Catalogue of Microorganisms (GCM) 10K type strain sequencing project: providing services to taxonomists for standard genome sequencing and annotation.</title>
        <authorList>
            <consortium name="The Broad Institute Genomics Platform"/>
            <consortium name="The Broad Institute Genome Sequencing Center for Infectious Disease"/>
            <person name="Wu L."/>
            <person name="Ma J."/>
        </authorList>
    </citation>
    <scope>NUCLEOTIDE SEQUENCE [LARGE SCALE GENOMIC DNA]</scope>
    <source>
        <strain evidence="3">CCM 8904</strain>
    </source>
</reference>
<dbReference type="InterPro" id="IPR001173">
    <property type="entry name" value="Glyco_trans_2-like"/>
</dbReference>
<protein>
    <submittedName>
        <fullName evidence="2">Glycosyltransferase family 2 protein</fullName>
    </submittedName>
</protein>
<comment type="caution">
    <text evidence="2">The sequence shown here is derived from an EMBL/GenBank/DDBJ whole genome shotgun (WGS) entry which is preliminary data.</text>
</comment>
<dbReference type="SUPFAM" id="SSF53448">
    <property type="entry name" value="Nucleotide-diphospho-sugar transferases"/>
    <property type="match status" value="1"/>
</dbReference>
<sequence length="239" mass="26990">MTTMKISVVIPTYNLGSYVKALLQNLTKQTVDFELWLIDDGSTDKTATQLSQFVKGISDFHAIQLEHRGVSVARNYGLSHATGAGIVFIDGDDLIAPTFIESLSQGMDQGAVMAAVGYEWYRRPATQATSFIELDQVSMFDQVSQHGSEVGGYVWNKAFRATAIKTANLTFDESLHLAEDYLFTASFVAHTPGKYVYLPRVLYTKRNRPNSTLHMTDRSDRRKEDQVFDHIYDLRRFIE</sequence>
<keyword evidence="3" id="KW-1185">Reference proteome</keyword>